<reference evidence="4 5" key="1">
    <citation type="submission" date="2019-02" db="EMBL/GenBank/DDBJ databases">
        <title>Genome sequencing of the rare red list fungi Antrodiella citrinella (Flaviporus citrinellus).</title>
        <authorList>
            <person name="Buettner E."/>
            <person name="Kellner H."/>
        </authorList>
    </citation>
    <scope>NUCLEOTIDE SEQUENCE [LARGE SCALE GENOMIC DNA]</scope>
    <source>
        <strain evidence="4 5">DSM 108506</strain>
    </source>
</reference>
<dbReference type="GO" id="GO:0006508">
    <property type="term" value="P:proteolysis"/>
    <property type="evidence" value="ECO:0007669"/>
    <property type="project" value="InterPro"/>
</dbReference>
<evidence type="ECO:0000256" key="2">
    <source>
        <dbReference type="ARBA" id="ARBA00022801"/>
    </source>
</evidence>
<evidence type="ECO:0000256" key="1">
    <source>
        <dbReference type="ARBA" id="ARBA00010088"/>
    </source>
</evidence>
<dbReference type="Proteomes" id="UP000308730">
    <property type="component" value="Unassembled WGS sequence"/>
</dbReference>
<sequence>MSEYNLPDGEVAFTVPSGGKPCFTHYWISGDLKDTTKTPLIIAHGGPGCSHNYLAILSRLTQTHGIPVILYDQLGNGLSTHLAEKNGDTEFWTIQLFIDELDNLISHLKLSEYDLLGHSWGGILGSSFAVRQPKGLRKLVLASSIAVMQDWVDAGIKLQRGLSQDVQDTITKHEREGTTGSKEYEEAMGVFYDKHLCRIKPTPRGMVETFEWMAKDTTVYHTMNGPSEFFVTGPLKDFDITSELHKITAVTLITHGHYDGAQDSVVRKFFQYIPKVKWVEFAESSHTAHLEETERYLHIVGDFLSQE</sequence>
<evidence type="ECO:0000313" key="5">
    <source>
        <dbReference type="Proteomes" id="UP000308730"/>
    </source>
</evidence>
<dbReference type="InterPro" id="IPR005945">
    <property type="entry name" value="Pro_imino_pep"/>
</dbReference>
<accession>A0A4S4MDZ9</accession>
<feature type="domain" description="AB hydrolase-1" evidence="3">
    <location>
        <begin position="39"/>
        <end position="292"/>
    </location>
</feature>
<dbReference type="Gene3D" id="3.40.50.1820">
    <property type="entry name" value="alpha/beta hydrolase"/>
    <property type="match status" value="1"/>
</dbReference>
<dbReference type="AlphaFoldDB" id="A0A4S4MDZ9"/>
<evidence type="ECO:0000259" key="3">
    <source>
        <dbReference type="Pfam" id="PF00561"/>
    </source>
</evidence>
<dbReference type="NCBIfam" id="TIGR01250">
    <property type="entry name" value="pro_imino_pep_2"/>
    <property type="match status" value="1"/>
</dbReference>
<dbReference type="SUPFAM" id="SSF53474">
    <property type="entry name" value="alpha/beta-Hydrolases"/>
    <property type="match status" value="1"/>
</dbReference>
<dbReference type="Pfam" id="PF00561">
    <property type="entry name" value="Abhydrolase_1"/>
    <property type="match status" value="1"/>
</dbReference>
<dbReference type="PRINTS" id="PR00111">
    <property type="entry name" value="ABHYDROLASE"/>
</dbReference>
<dbReference type="PRINTS" id="PR00793">
    <property type="entry name" value="PROAMNOPTASE"/>
</dbReference>
<comment type="caution">
    <text evidence="4">The sequence shown here is derived from an EMBL/GenBank/DDBJ whole genome shotgun (WGS) entry which is preliminary data.</text>
</comment>
<dbReference type="PANTHER" id="PTHR43194">
    <property type="entry name" value="HYDROLASE ALPHA/BETA FOLD FAMILY"/>
    <property type="match status" value="1"/>
</dbReference>
<dbReference type="InterPro" id="IPR000073">
    <property type="entry name" value="AB_hydrolase_1"/>
</dbReference>
<comment type="similarity">
    <text evidence="1">Belongs to the peptidase S33 family.</text>
</comment>
<keyword evidence="5" id="KW-1185">Reference proteome</keyword>
<dbReference type="PIRSF" id="PIRSF005539">
    <property type="entry name" value="Pept_S33_TRI_F1"/>
    <property type="match status" value="1"/>
</dbReference>
<organism evidence="4 5">
    <name type="scientific">Antrodiella citrinella</name>
    <dbReference type="NCBI Taxonomy" id="2447956"/>
    <lineage>
        <taxon>Eukaryota</taxon>
        <taxon>Fungi</taxon>
        <taxon>Dikarya</taxon>
        <taxon>Basidiomycota</taxon>
        <taxon>Agaricomycotina</taxon>
        <taxon>Agaricomycetes</taxon>
        <taxon>Polyporales</taxon>
        <taxon>Steccherinaceae</taxon>
        <taxon>Antrodiella</taxon>
    </lineage>
</organism>
<protein>
    <recommendedName>
        <fullName evidence="3">AB hydrolase-1 domain-containing protein</fullName>
    </recommendedName>
</protein>
<dbReference type="InterPro" id="IPR002410">
    <property type="entry name" value="Peptidase_S33"/>
</dbReference>
<dbReference type="EMBL" id="SGPM01000389">
    <property type="protein sequence ID" value="THH23137.1"/>
    <property type="molecule type" value="Genomic_DNA"/>
</dbReference>
<dbReference type="InterPro" id="IPR029058">
    <property type="entry name" value="AB_hydrolase_fold"/>
</dbReference>
<name>A0A4S4MDZ9_9APHY</name>
<dbReference type="InterPro" id="IPR050228">
    <property type="entry name" value="Carboxylesterase_BioH"/>
</dbReference>
<evidence type="ECO:0000313" key="4">
    <source>
        <dbReference type="EMBL" id="THH23137.1"/>
    </source>
</evidence>
<proteinExistence type="inferred from homology"/>
<dbReference type="PANTHER" id="PTHR43194:SF2">
    <property type="entry name" value="PEROXISOMAL MEMBRANE PROTEIN LPX1"/>
    <property type="match status" value="1"/>
</dbReference>
<dbReference type="OrthoDB" id="190201at2759"/>
<keyword evidence="2" id="KW-0378">Hydrolase</keyword>
<dbReference type="GO" id="GO:0008233">
    <property type="term" value="F:peptidase activity"/>
    <property type="evidence" value="ECO:0007669"/>
    <property type="project" value="InterPro"/>
</dbReference>
<gene>
    <name evidence="4" type="ORF">EUX98_g8036</name>
</gene>